<gene>
    <name evidence="2" type="ORF">H8S20_17945</name>
</gene>
<evidence type="ECO:0000259" key="1">
    <source>
        <dbReference type="Pfam" id="PF00884"/>
    </source>
</evidence>
<feature type="domain" description="Sulfatase N-terminal" evidence="1">
    <location>
        <begin position="4"/>
        <end position="335"/>
    </location>
</feature>
<name>A0ABR7DH67_9CLOT</name>
<evidence type="ECO:0000313" key="3">
    <source>
        <dbReference type="Proteomes" id="UP000596929"/>
    </source>
</evidence>
<reference evidence="2 3" key="1">
    <citation type="submission" date="2020-08" db="EMBL/GenBank/DDBJ databases">
        <title>Genome public.</title>
        <authorList>
            <person name="Liu C."/>
            <person name="Sun Q."/>
        </authorList>
    </citation>
    <scope>NUCLEOTIDE SEQUENCE [LARGE SCALE GENOMIC DNA]</scope>
    <source>
        <strain evidence="2 3">NSJ-6</strain>
    </source>
</reference>
<comment type="caution">
    <text evidence="2">The sequence shown here is derived from an EMBL/GenBank/DDBJ whole genome shotgun (WGS) entry which is preliminary data.</text>
</comment>
<dbReference type="InterPro" id="IPR000917">
    <property type="entry name" value="Sulfatase_N"/>
</dbReference>
<protein>
    <submittedName>
        <fullName evidence="2">Sulfatase-like hydrolase/transferase</fullName>
    </submittedName>
</protein>
<keyword evidence="3" id="KW-1185">Reference proteome</keyword>
<dbReference type="PANTHER" id="PTHR43751:SF3">
    <property type="entry name" value="SULFATASE N-TERMINAL DOMAIN-CONTAINING PROTEIN"/>
    <property type="match status" value="1"/>
</dbReference>
<dbReference type="RefSeq" id="WP_186860988.1">
    <property type="nucleotide sequence ID" value="NZ_JACOOO010000043.1"/>
</dbReference>
<dbReference type="InterPro" id="IPR017850">
    <property type="entry name" value="Alkaline_phosphatase_core_sf"/>
</dbReference>
<dbReference type="EMBL" id="JACOOO010000043">
    <property type="protein sequence ID" value="MBC5630739.1"/>
    <property type="molecule type" value="Genomic_DNA"/>
</dbReference>
<proteinExistence type="predicted"/>
<dbReference type="CDD" id="cd16152">
    <property type="entry name" value="sulfatase_like"/>
    <property type="match status" value="1"/>
</dbReference>
<dbReference type="PANTHER" id="PTHR43751">
    <property type="entry name" value="SULFATASE"/>
    <property type="match status" value="1"/>
</dbReference>
<dbReference type="SUPFAM" id="SSF53649">
    <property type="entry name" value="Alkaline phosphatase-like"/>
    <property type="match status" value="1"/>
</dbReference>
<dbReference type="Pfam" id="PF00884">
    <property type="entry name" value="Sulfatase"/>
    <property type="match status" value="1"/>
</dbReference>
<dbReference type="InterPro" id="IPR052701">
    <property type="entry name" value="GAG_Ulvan_Degrading_Sulfatases"/>
</dbReference>
<organism evidence="2 3">
    <name type="scientific">Clostridium hominis</name>
    <dbReference type="NCBI Taxonomy" id="2763036"/>
    <lineage>
        <taxon>Bacteria</taxon>
        <taxon>Bacillati</taxon>
        <taxon>Bacillota</taxon>
        <taxon>Clostridia</taxon>
        <taxon>Eubacteriales</taxon>
        <taxon>Clostridiaceae</taxon>
        <taxon>Clostridium</taxon>
    </lineage>
</organism>
<dbReference type="Gene3D" id="3.40.720.10">
    <property type="entry name" value="Alkaline Phosphatase, subunit A"/>
    <property type="match status" value="1"/>
</dbReference>
<dbReference type="Proteomes" id="UP000596929">
    <property type="component" value="Unassembled WGS sequence"/>
</dbReference>
<sequence>MSRPNIIFYFSDQQRWDTIGAYGQELDITPNLDKLAEEGVVFEEAYTAQPVCGPCRAIFQTGKYPIQTGCFRNNIELPKDIKTVADYFNEGNYETAYIGKWHLASDGELEKEPTIDYTITAIPPERRGGYKGFWRASDVLEFTSHGYDGYVFDENMNRCEFKGYRVDCITDYALEFLDGYNGEKPFFMTISHIEPHHQNDRNRYEGPDGSKEIYKDCKLPGDLEALGGNAREEYPDYLGCCKSLDNNLGRLVEKLKAKGIYENTIIVYASDHGSHFKTRNTDEHLNGYDDYKRSCHSGCLHVPLIIAGPGFRGGKRVKDLVSTVSLPKTFLSMGGINVGDAMVGEDLKTVADGQTENRVNEIFAQISESRVGRCVRTEDYLYSVYAPNKNGGEYAGSDLYEEDFLYDIKNDPHELNNLVRDERYKEIRAELADKLRKHMVEAGEKDPKIISARECITN</sequence>
<evidence type="ECO:0000313" key="2">
    <source>
        <dbReference type="EMBL" id="MBC5630739.1"/>
    </source>
</evidence>
<accession>A0ABR7DH67</accession>